<keyword evidence="3 6" id="KW-0812">Transmembrane</keyword>
<proteinExistence type="inferred from homology"/>
<dbReference type="PANTHER" id="PTHR43701">
    <property type="entry name" value="MEMBRANE TRANSPORTER PROTEIN MJ0441-RELATED"/>
    <property type="match status" value="1"/>
</dbReference>
<keyword evidence="6" id="KW-1003">Cell membrane</keyword>
<feature type="transmembrane region" description="Helical" evidence="6">
    <location>
        <begin position="263"/>
        <end position="281"/>
    </location>
</feature>
<organism evidence="7 8">
    <name type="scientific">Rothia amarae</name>
    <dbReference type="NCBI Taxonomy" id="169480"/>
    <lineage>
        <taxon>Bacteria</taxon>
        <taxon>Bacillati</taxon>
        <taxon>Actinomycetota</taxon>
        <taxon>Actinomycetes</taxon>
        <taxon>Micrococcales</taxon>
        <taxon>Micrococcaceae</taxon>
        <taxon>Rothia</taxon>
    </lineage>
</organism>
<dbReference type="Proteomes" id="UP000516421">
    <property type="component" value="Chromosome"/>
</dbReference>
<evidence type="ECO:0000256" key="1">
    <source>
        <dbReference type="ARBA" id="ARBA00004141"/>
    </source>
</evidence>
<reference evidence="7 8" key="1">
    <citation type="submission" date="2020-09" db="EMBL/GenBank/DDBJ databases">
        <title>Investigation of environmental microbe.</title>
        <authorList>
            <person name="Ou Y."/>
            <person name="Kang Q."/>
        </authorList>
    </citation>
    <scope>NUCLEOTIDE SEQUENCE [LARGE SCALE GENOMIC DNA]</scope>
    <source>
        <strain evidence="7 8">KJZ-9</strain>
    </source>
</reference>
<dbReference type="InterPro" id="IPR051598">
    <property type="entry name" value="TSUP/Inactive_protease-like"/>
</dbReference>
<dbReference type="RefSeq" id="WP_190618501.1">
    <property type="nucleotide sequence ID" value="NZ_CP061538.1"/>
</dbReference>
<keyword evidence="5 6" id="KW-0472">Membrane</keyword>
<evidence type="ECO:0000313" key="7">
    <source>
        <dbReference type="EMBL" id="QNV40852.1"/>
    </source>
</evidence>
<comment type="subcellular location">
    <subcellularLocation>
        <location evidence="6">Cell membrane</location>
        <topology evidence="6">Multi-pass membrane protein</topology>
    </subcellularLocation>
    <subcellularLocation>
        <location evidence="1">Membrane</location>
        <topology evidence="1">Multi-pass membrane protein</topology>
    </subcellularLocation>
</comment>
<evidence type="ECO:0000313" key="8">
    <source>
        <dbReference type="Proteomes" id="UP000516421"/>
    </source>
</evidence>
<keyword evidence="8" id="KW-1185">Reference proteome</keyword>
<name>A0A7H2BMF6_9MICC</name>
<dbReference type="KEGG" id="rama:IDM48_05575"/>
<comment type="similarity">
    <text evidence="2 6">Belongs to the 4-toluene sulfonate uptake permease (TSUP) (TC 2.A.102) family.</text>
</comment>
<feature type="transmembrane region" description="Helical" evidence="6">
    <location>
        <begin position="234"/>
        <end position="257"/>
    </location>
</feature>
<protein>
    <recommendedName>
        <fullName evidence="6">Probable membrane transporter protein</fullName>
    </recommendedName>
</protein>
<sequence length="314" mass="31994">MRSLLLIALGGAIAQLVDGSLGMGFGVTSTTLLMSLAAMAPASASAVVHVAELGTTAASGLSHWKFGNVDWKVALRLGIPGAMGAFSGATILSNISLHAAKPVTSCLLLAIGAYLVFRFSRGRQAAAGHEAPASHRSLLALGLFGGFVDATGGGGWGPVTSSTLMSIGRTAPRRIVGTVNTAEFLVTLAASAGFALSLWSELTTHLIAVLGLLAGGVVAAPFAAWLVSKINPSALGGFVGTTLVLLNLPQLLSLIPALDAWNLAIYLLVGLIGLVMSILGVKRSRHTQTEALKLSERIPAEPALSAPALNNSTF</sequence>
<dbReference type="GO" id="GO:0005886">
    <property type="term" value="C:plasma membrane"/>
    <property type="evidence" value="ECO:0007669"/>
    <property type="project" value="UniProtKB-SubCell"/>
</dbReference>
<feature type="transmembrane region" description="Helical" evidence="6">
    <location>
        <begin position="99"/>
        <end position="117"/>
    </location>
</feature>
<gene>
    <name evidence="7" type="ORF">IDM48_05575</name>
</gene>
<evidence type="ECO:0000256" key="3">
    <source>
        <dbReference type="ARBA" id="ARBA00022692"/>
    </source>
</evidence>
<evidence type="ECO:0000256" key="2">
    <source>
        <dbReference type="ARBA" id="ARBA00009142"/>
    </source>
</evidence>
<accession>A0A7H2BMF6</accession>
<evidence type="ECO:0000256" key="4">
    <source>
        <dbReference type="ARBA" id="ARBA00022989"/>
    </source>
</evidence>
<dbReference type="AlphaFoldDB" id="A0A7H2BMF6"/>
<feature type="transmembrane region" description="Helical" evidence="6">
    <location>
        <begin position="205"/>
        <end position="227"/>
    </location>
</feature>
<dbReference type="InterPro" id="IPR002781">
    <property type="entry name" value="TM_pro_TauE-like"/>
</dbReference>
<feature type="transmembrane region" description="Helical" evidence="6">
    <location>
        <begin position="175"/>
        <end position="199"/>
    </location>
</feature>
<dbReference type="EMBL" id="CP061538">
    <property type="protein sequence ID" value="QNV40852.1"/>
    <property type="molecule type" value="Genomic_DNA"/>
</dbReference>
<keyword evidence="4 6" id="KW-1133">Transmembrane helix</keyword>
<dbReference type="Pfam" id="PF01925">
    <property type="entry name" value="TauE"/>
    <property type="match status" value="1"/>
</dbReference>
<evidence type="ECO:0000256" key="5">
    <source>
        <dbReference type="ARBA" id="ARBA00023136"/>
    </source>
</evidence>
<dbReference type="PANTHER" id="PTHR43701:SF12">
    <property type="entry name" value="MEMBRANE TRANSPORTER PROTEIN YTNM-RELATED"/>
    <property type="match status" value="1"/>
</dbReference>
<evidence type="ECO:0000256" key="6">
    <source>
        <dbReference type="RuleBase" id="RU363041"/>
    </source>
</evidence>